<accession>A0A8R1Y6P2</accession>
<evidence type="ECO:0000313" key="3">
    <source>
        <dbReference type="Proteomes" id="UP000005239"/>
    </source>
</evidence>
<dbReference type="PANTHER" id="PTHR21629:SF5">
    <property type="entry name" value="C6 DOMAIN-CONTAINING PROTEIN"/>
    <property type="match status" value="1"/>
</dbReference>
<evidence type="ECO:0000313" key="2">
    <source>
        <dbReference type="EnsemblMetazoa" id="PPA03665.1"/>
    </source>
</evidence>
<dbReference type="Proteomes" id="UP000005239">
    <property type="component" value="Unassembled WGS sequence"/>
</dbReference>
<reference evidence="2" key="2">
    <citation type="submission" date="2022-06" db="UniProtKB">
        <authorList>
            <consortium name="EnsemblMetazoa"/>
        </authorList>
    </citation>
    <scope>IDENTIFICATION</scope>
    <source>
        <strain evidence="2">PS312</strain>
    </source>
</reference>
<gene>
    <name evidence="2" type="primary">WBGene00093219</name>
</gene>
<dbReference type="PANTHER" id="PTHR21629">
    <property type="entry name" value="C6 DOMAIN-CONTAINING PROTEIN"/>
    <property type="match status" value="1"/>
</dbReference>
<dbReference type="EnsemblMetazoa" id="PPA03665.1">
    <property type="protein sequence ID" value="PPA03665.1"/>
    <property type="gene ID" value="WBGene00093219"/>
</dbReference>
<reference evidence="3" key="1">
    <citation type="journal article" date="2008" name="Nat. Genet.">
        <title>The Pristionchus pacificus genome provides a unique perspective on nematode lifestyle and parasitism.</title>
        <authorList>
            <person name="Dieterich C."/>
            <person name="Clifton S.W."/>
            <person name="Schuster L.N."/>
            <person name="Chinwalla A."/>
            <person name="Delehaunty K."/>
            <person name="Dinkelacker I."/>
            <person name="Fulton L."/>
            <person name="Fulton R."/>
            <person name="Godfrey J."/>
            <person name="Minx P."/>
            <person name="Mitreva M."/>
            <person name="Roeseler W."/>
            <person name="Tian H."/>
            <person name="Witte H."/>
            <person name="Yang S.P."/>
            <person name="Wilson R.K."/>
            <person name="Sommer R.J."/>
        </authorList>
    </citation>
    <scope>NUCLEOTIDE SEQUENCE [LARGE SCALE GENOMIC DNA]</scope>
    <source>
        <strain evidence="3">PS312</strain>
    </source>
</reference>
<keyword evidence="3" id="KW-1185">Reference proteome</keyword>
<organism evidence="2 3">
    <name type="scientific">Pristionchus pacificus</name>
    <name type="common">Parasitic nematode worm</name>
    <dbReference type="NCBI Taxonomy" id="54126"/>
    <lineage>
        <taxon>Eukaryota</taxon>
        <taxon>Metazoa</taxon>
        <taxon>Ecdysozoa</taxon>
        <taxon>Nematoda</taxon>
        <taxon>Chromadorea</taxon>
        <taxon>Rhabditida</taxon>
        <taxon>Rhabditina</taxon>
        <taxon>Diplogasteromorpha</taxon>
        <taxon>Diplogasteroidea</taxon>
        <taxon>Neodiplogasteridae</taxon>
        <taxon>Pristionchus</taxon>
    </lineage>
</organism>
<accession>A0A2A6B330</accession>
<protein>
    <submittedName>
        <fullName evidence="2">Uncharacterized protein</fullName>
    </submittedName>
</protein>
<proteinExistence type="predicted"/>
<dbReference type="AlphaFoldDB" id="A0A2A6B330"/>
<feature type="compositionally biased region" description="Low complexity" evidence="1">
    <location>
        <begin position="301"/>
        <end position="326"/>
    </location>
</feature>
<evidence type="ECO:0000256" key="1">
    <source>
        <dbReference type="SAM" id="MobiDB-lite"/>
    </source>
</evidence>
<feature type="region of interest" description="Disordered" evidence="1">
    <location>
        <begin position="294"/>
        <end position="326"/>
    </location>
</feature>
<sequence length="429" mass="46288">MCVFTQEGFSNWSQLMSIKFNSNSRSLYDIRNGCYTQSDVNIGWKLTADASLKLNCNQEFTVIFSSVSRFEGDYILPLKKEGHYTMQSPAGESSSRIIVTPQAKMWINTESCSGAGSVTLSTGAGVSEGEQRYVLRTWPCSALPRVIYSFDDVVTLTVDAGVTYKFSVSRNMGSSSRPPISKVTRGDYLAVLTSGHSNDLQNLKGNTDSSAYMNIDRKVDVTVVLDVTLDPVNTGAVQLQKRRGGSTTKYFTGTKTEKFSTDYLEVRYEPSALQPQSIWRSLDNVLIDVYIGVNPPPPQPSTTTAAPTTTTTTPPTTTTTTTTTTEAPTTMTQRIVQACRLCSQKLIAITAGGEGSHPFQSDVIDLRGACAVRTMTCTGANANIELNDGLGIVDDGPDGVARLILQCSEDGTAWLDAGVPITQVECASG</sequence>
<name>A0A2A6B330_PRIPA</name>